<keyword evidence="2" id="KW-1185">Reference proteome</keyword>
<dbReference type="EMBL" id="SRKY01000004">
    <property type="protein sequence ID" value="THH35104.1"/>
    <property type="molecule type" value="Genomic_DNA"/>
</dbReference>
<comment type="caution">
    <text evidence="1">The sequence shown here is derived from an EMBL/GenBank/DDBJ whole genome shotgun (WGS) entry which is preliminary data.</text>
</comment>
<organism evidence="1 2">
    <name type="scientific">Aliishimia ponticola</name>
    <dbReference type="NCBI Taxonomy" id="2499833"/>
    <lineage>
        <taxon>Bacteria</taxon>
        <taxon>Pseudomonadati</taxon>
        <taxon>Pseudomonadota</taxon>
        <taxon>Alphaproteobacteria</taxon>
        <taxon>Rhodobacterales</taxon>
        <taxon>Paracoccaceae</taxon>
        <taxon>Aliishimia</taxon>
    </lineage>
</organism>
<dbReference type="OrthoDB" id="19542at2"/>
<accession>A0A4S4N7I5</accession>
<evidence type="ECO:0000313" key="1">
    <source>
        <dbReference type="EMBL" id="THH35104.1"/>
    </source>
</evidence>
<proteinExistence type="predicted"/>
<dbReference type="RefSeq" id="WP_136463837.1">
    <property type="nucleotide sequence ID" value="NZ_SRKY01000004.1"/>
</dbReference>
<sequence>MKAYANEGQNDVTQKVAVAGLAMASIMTVPLWAEVGSLPVSKPKGANASYSTYGTPGLIDMPTALSFPDAELGTTVFNFGNTTRTTIAFQLTPRLTTSFRYSALKGLGDPSVRETLYDRSFDLHYRLVDETDFRPAIAIGLRDFIGTGVYSSEYVVASKSLGAGITVTGGVGWGRLGGLSGYNSRVDTFDRLGGQLEAGNWFRGNAELFGGIAWQATDKLQFKLEYSPDEYAKEVGRDIHDIDSPVNFGLDYRFNEAVSVQAFYMYGTTFGASLNLINNPKRSVAPSNLQGAPFPVRVRAPGAGRDLGWTVDNQQVAVRRDALGKLMENEGLAVERLDLQPRSVEIHIRNDRYSYGAEAVGRTARVLSQVMPDSVETFTIVPVVRGVPASAVTLQRRDVERFEHAADGSERMLERAQITDASTRKPARFDDTLYPKFTWGLGPFAQASYFDPDDPIRIGVGLELSANYDLAPGLSLSGSLRQRLAGDIGDSDRPSDSVIQKVRSESNIYDREGETALRTLTLDYYFKPGSDLYGRVSAGYLESQYGGLSAEVLWKPVQSDFAIGAEINYVKQRDYDQGFGFRDYEVATGHVSGYWDVGGGYHAQVDAGRYLAGDWGATVALDREFRNGWRVGAYATLTDVSFDDFGEGSFDKGLRITVPLSPLIGKETRKKFTTEIQPLTRDGGARLEVDGRLYETVREYHGSDLEGGWGRFWR</sequence>
<evidence type="ECO:0000313" key="2">
    <source>
        <dbReference type="Proteomes" id="UP000306602"/>
    </source>
</evidence>
<dbReference type="Proteomes" id="UP000306602">
    <property type="component" value="Unassembled WGS sequence"/>
</dbReference>
<name>A0A4S4N7I5_9RHOB</name>
<dbReference type="AlphaFoldDB" id="A0A4S4N7I5"/>
<reference evidence="1 2" key="1">
    <citation type="submission" date="2019-04" db="EMBL/GenBank/DDBJ databases">
        <title>Shimia ponticola sp. nov., isolated from seawater.</title>
        <authorList>
            <person name="Kim Y.-O."/>
            <person name="Yoon J.-H."/>
        </authorList>
    </citation>
    <scope>NUCLEOTIDE SEQUENCE [LARGE SCALE GENOMIC DNA]</scope>
    <source>
        <strain evidence="1 2">MYP11</strain>
    </source>
</reference>
<protein>
    <submittedName>
        <fullName evidence="1">YjbH domain-containing protein</fullName>
    </submittedName>
</protein>
<dbReference type="Pfam" id="PF06082">
    <property type="entry name" value="YjbH"/>
    <property type="match status" value="1"/>
</dbReference>
<dbReference type="InterPro" id="IPR010344">
    <property type="entry name" value="YbjH"/>
</dbReference>
<gene>
    <name evidence="1" type="ORF">E4Z66_14855</name>
</gene>